<dbReference type="EMBL" id="CAMXCT010006622">
    <property type="protein sequence ID" value="CAI4017147.1"/>
    <property type="molecule type" value="Genomic_DNA"/>
</dbReference>
<evidence type="ECO:0000259" key="2">
    <source>
        <dbReference type="PROSITE" id="PS50802"/>
    </source>
</evidence>
<evidence type="ECO:0000313" key="3">
    <source>
        <dbReference type="EMBL" id="CAI4017147.1"/>
    </source>
</evidence>
<feature type="region of interest" description="Disordered" evidence="1">
    <location>
        <begin position="41"/>
        <end position="66"/>
    </location>
</feature>
<dbReference type="InterPro" id="IPR036691">
    <property type="entry name" value="Endo/exonu/phosph_ase_sf"/>
</dbReference>
<dbReference type="SUPFAM" id="SSF56219">
    <property type="entry name" value="DNase I-like"/>
    <property type="match status" value="1"/>
</dbReference>
<dbReference type="EMBL" id="CAMXCT020006622">
    <property type="protein sequence ID" value="CAL1170522.1"/>
    <property type="molecule type" value="Genomic_DNA"/>
</dbReference>
<feature type="compositionally biased region" description="Acidic residues" evidence="1">
    <location>
        <begin position="536"/>
        <end position="546"/>
    </location>
</feature>
<feature type="region of interest" description="Disordered" evidence="1">
    <location>
        <begin position="535"/>
        <end position="569"/>
    </location>
</feature>
<dbReference type="PROSITE" id="PS50802">
    <property type="entry name" value="OTU"/>
    <property type="match status" value="1"/>
</dbReference>
<dbReference type="OrthoDB" id="408245at2759"/>
<keyword evidence="5" id="KW-1185">Reference proteome</keyword>
<proteinExistence type="predicted"/>
<organism evidence="3">
    <name type="scientific">Cladocopium goreaui</name>
    <dbReference type="NCBI Taxonomy" id="2562237"/>
    <lineage>
        <taxon>Eukaryota</taxon>
        <taxon>Sar</taxon>
        <taxon>Alveolata</taxon>
        <taxon>Dinophyceae</taxon>
        <taxon>Suessiales</taxon>
        <taxon>Symbiodiniaceae</taxon>
        <taxon>Cladocopium</taxon>
    </lineage>
</organism>
<dbReference type="Gene3D" id="3.60.10.10">
    <property type="entry name" value="Endonuclease/exonuclease/phosphatase"/>
    <property type="match status" value="1"/>
</dbReference>
<comment type="caution">
    <text evidence="3">The sequence shown here is derived from an EMBL/GenBank/DDBJ whole genome shotgun (WGS) entry which is preliminary data.</text>
</comment>
<feature type="region of interest" description="Disordered" evidence="1">
    <location>
        <begin position="1001"/>
        <end position="1020"/>
    </location>
</feature>
<sequence length="1934" mass="211758">MLRGGAAGGSSATKRKRNEKAIQNDALTRLCNLLEGFVGTSPQKNLQKKKKKKKKSAIPNSSAEEGPKLVDQLNKVVEGIRKDPASLVPKLEAFLKIAKASDLGRQANGSGTSARQDSWADVVKQNTASAKVAPVKRGSQPITLARHCWPLGEVRDYGEILKKLEAGEKLVGSVALVPSLEKALELRQLAQGHKLESIKFACVVAAADVTALPDGVSCVTLPVSTTLAAGISSTKFVKMACVLLGSESPVLPVSLVKKVQNAPVAKDLATVRFFVPRKFVSREQWDVWNVKATSMIQDWVQVDKACSIHTSYGWSRTEQKNRNGEKEEFVIGYAKVLVEKLDKLLAHSGRSGVFLDRLAKERDKKQFVTWVNGDTSDPVAYLKNVLVQAKAVSCGVAWRAGGGNSLGVRSSQAPTERAVSVWRAKAVPFSWTESDLFGVLQEAGWTDLSVVAYPTKKVRPWLLKAKAPANVDGGFAGVEAGSVLVVMERAVARGPLNRESKKLIVRPRVGVNTSVILPSPVFEVEDDNVAATAMETQEDEKEDDATNETGVKRPGSTPGSAEHVRKNQRVGAVQPRKLVFPGFTVRDCSADGSCGYNCIAIGAALVRGSKWEELHEKRAALGATLRVQVAQHIGKHVTTYKPLWTPDISTTTVEKEDGEIPKSWECWLMAIRRHKRWICGLTIKAAATRLGIRIIVVLKQADGSWAIPMTFGTSKKKEDPIVIGLDEGAGHYVLLVPDHVDMIPKSWMTAGVCEVTMTSQVVLRGAGNSEEDFPDKSWLPPGTPVSKRSGHSAWLPPSTPVSSENGIAASHEWLPPVTPSRAETGTQVKTSVFAAPSGAMSEPEQAVAGGHLADVSNLSDVACVSWACPLCFKEVSASTASSLKRKRLVHLALHYHKKVEPAASSNAPAVRGPEPLVWTCHLCGERLEAATGVALTSKRASHLASRHPGKTRGHWHRNTVDVVSTSAELPKEQQAWVCIWCKEALPDLPRWQLEKSIAKHLKSRHGRRQTSAAASNKARGKLYRQDKAALPAMKEGKLRLGRKLRQRGRDRRDSTTQGHDLHEVVDVDWKTWHGISVKKRLGAGGDTLLTCTKCLLVTRAQNKFNPCRGNHKVTTAQMSLWRRLSQTNRLALVKVWGLSLDAACQLFESAAAGWRSAPQQLGHDIVEICGKRKHVTCRNCWFIRQCPGKLTQCLGRPGAPTKRQMDAWKDLKHLSGAGVQANFANEWGVTLKEAAAFFGQKAARGMKRPASKHAVEDTWQHDVCEDGDVHPHPGPTCMGSWNLVSLNTGGLPGVWRAVEEFLGPRVVACLALQEIAGSPNQLIALQRIGLKFGYKFYFQAGKPTVGGWGEARQAGGVGLFVKATFPQRPAFALAGEFSQCLGVWIDDWLLACAYCPPDQSQASSLELASLLLDAFVSCEVVVTQPWLICGDFNALVGGSTVDTCMCCFGGVPVSVNQPTRWQGNRCVDWMMTNRPRAVSFWERAVASAWADDPDVPPLVAYLENGALGSVQEEWDRFQHVLTQVLLRACFNLSQNGLLDIGTRDACFRAATQRPYKGRIGQHVSLSSAQAGVRHDVGNLAVRKMRRWLARCYEYKRLLCRSFEHTLSSAQEAELCGLRHRLQARFGQQLGLPDVLGHIASLREQLAGYEQNMSSRRLGDWRDRLVRSDAALSRWLNSKINPVGVAVADLQGGVAETDVDAARVIFDYWRDFWEQKSADQPSLQSRVNRMCDSIEERHDPGDWRAPTGQELRALACDGKGACGPDGWTGCEIAWLPLVVFDVFALLAKRWLACGVVPDQMCESRMVCLPKPGKLRHGNVVSVQDTRPITVLSTWWRLWSSAWTRGVVRGWMRSHIPRDFAVAHAVSTGEVVGDPMGPVIMTIWAWLGWLWVERHSSCRSFATWAAAASLGPGLEALGKAKEFTGNGRKCWGKMAV</sequence>
<feature type="compositionally biased region" description="Basic residues" evidence="1">
    <location>
        <begin position="46"/>
        <end position="56"/>
    </location>
</feature>
<dbReference type="CDD" id="cd22744">
    <property type="entry name" value="OTU"/>
    <property type="match status" value="1"/>
</dbReference>
<evidence type="ECO:0000313" key="5">
    <source>
        <dbReference type="Proteomes" id="UP001152797"/>
    </source>
</evidence>
<feature type="region of interest" description="Disordered" evidence="1">
    <location>
        <begin position="1"/>
        <end position="21"/>
    </location>
</feature>
<evidence type="ECO:0000256" key="1">
    <source>
        <dbReference type="SAM" id="MobiDB-lite"/>
    </source>
</evidence>
<feature type="domain" description="OTU" evidence="2">
    <location>
        <begin position="583"/>
        <end position="738"/>
    </location>
</feature>
<dbReference type="Gene3D" id="3.90.70.80">
    <property type="match status" value="1"/>
</dbReference>
<name>A0A9P1DXB9_9DINO</name>
<gene>
    <name evidence="3" type="ORF">C1SCF055_LOCUS41816</name>
</gene>
<evidence type="ECO:0000313" key="4">
    <source>
        <dbReference type="EMBL" id="CAL1170522.1"/>
    </source>
</evidence>
<dbReference type="Proteomes" id="UP001152797">
    <property type="component" value="Unassembled WGS sequence"/>
</dbReference>
<reference evidence="4" key="2">
    <citation type="submission" date="2024-04" db="EMBL/GenBank/DDBJ databases">
        <authorList>
            <person name="Chen Y."/>
            <person name="Shah S."/>
            <person name="Dougan E. K."/>
            <person name="Thang M."/>
            <person name="Chan C."/>
        </authorList>
    </citation>
    <scope>NUCLEOTIDE SEQUENCE [LARGE SCALE GENOMIC DNA]</scope>
</reference>
<dbReference type="EMBL" id="CAMXCT030006622">
    <property type="protein sequence ID" value="CAL4804459.1"/>
    <property type="molecule type" value="Genomic_DNA"/>
</dbReference>
<reference evidence="3" key="1">
    <citation type="submission" date="2022-10" db="EMBL/GenBank/DDBJ databases">
        <authorList>
            <person name="Chen Y."/>
            <person name="Dougan E. K."/>
            <person name="Chan C."/>
            <person name="Rhodes N."/>
            <person name="Thang M."/>
        </authorList>
    </citation>
    <scope>NUCLEOTIDE SEQUENCE</scope>
</reference>
<protein>
    <recommendedName>
        <fullName evidence="2">OTU domain-containing protein</fullName>
    </recommendedName>
</protein>
<dbReference type="InterPro" id="IPR003323">
    <property type="entry name" value="OTU_dom"/>
</dbReference>
<accession>A0A9P1DXB9</accession>